<keyword evidence="2" id="KW-1185">Reference proteome</keyword>
<accession>A0A8K0CEI3</accession>
<dbReference type="AlphaFoldDB" id="A0A8K0CEI3"/>
<gene>
    <name evidence="1" type="ORF">ILUMI_20309</name>
</gene>
<sequence length="121" mass="14054">MEAEQESDVRTSRWIVRHGLTGKSANRKTHVTPELRERRVKFIKASADQVAVPLPDRLPQFKDFKDIKFTPLEQKLHLFYKLWSKDCPYITSMKPADDLCDTCHQNAVLLMRAGNVEVNEE</sequence>
<dbReference type="OrthoDB" id="6709115at2759"/>
<comment type="caution">
    <text evidence="1">The sequence shown here is derived from an EMBL/GenBank/DDBJ whole genome shotgun (WGS) entry which is preliminary data.</text>
</comment>
<organism evidence="1 2">
    <name type="scientific">Ignelater luminosus</name>
    <name type="common">Cucubano</name>
    <name type="synonym">Pyrophorus luminosus</name>
    <dbReference type="NCBI Taxonomy" id="2038154"/>
    <lineage>
        <taxon>Eukaryota</taxon>
        <taxon>Metazoa</taxon>
        <taxon>Ecdysozoa</taxon>
        <taxon>Arthropoda</taxon>
        <taxon>Hexapoda</taxon>
        <taxon>Insecta</taxon>
        <taxon>Pterygota</taxon>
        <taxon>Neoptera</taxon>
        <taxon>Endopterygota</taxon>
        <taxon>Coleoptera</taxon>
        <taxon>Polyphaga</taxon>
        <taxon>Elateriformia</taxon>
        <taxon>Elateroidea</taxon>
        <taxon>Elateridae</taxon>
        <taxon>Agrypninae</taxon>
        <taxon>Pyrophorini</taxon>
        <taxon>Ignelater</taxon>
    </lineage>
</organism>
<evidence type="ECO:0000313" key="1">
    <source>
        <dbReference type="EMBL" id="KAF2885864.1"/>
    </source>
</evidence>
<name>A0A8K0CEI3_IGNLU</name>
<evidence type="ECO:0000313" key="2">
    <source>
        <dbReference type="Proteomes" id="UP000801492"/>
    </source>
</evidence>
<protein>
    <submittedName>
        <fullName evidence="1">Uncharacterized protein</fullName>
    </submittedName>
</protein>
<reference evidence="1" key="1">
    <citation type="submission" date="2019-08" db="EMBL/GenBank/DDBJ databases">
        <title>The genome of the North American firefly Photinus pyralis.</title>
        <authorList>
            <consortium name="Photinus pyralis genome working group"/>
            <person name="Fallon T.R."/>
            <person name="Sander Lower S.E."/>
            <person name="Weng J.-K."/>
        </authorList>
    </citation>
    <scope>NUCLEOTIDE SEQUENCE</scope>
    <source>
        <strain evidence="1">TRF0915ILg1</strain>
        <tissue evidence="1">Whole body</tissue>
    </source>
</reference>
<dbReference type="Proteomes" id="UP000801492">
    <property type="component" value="Unassembled WGS sequence"/>
</dbReference>
<proteinExistence type="predicted"/>
<dbReference type="EMBL" id="VTPC01089294">
    <property type="protein sequence ID" value="KAF2885864.1"/>
    <property type="molecule type" value="Genomic_DNA"/>
</dbReference>